<evidence type="ECO:0000313" key="6">
    <source>
        <dbReference type="EMBL" id="MBU2709542.1"/>
    </source>
</evidence>
<dbReference type="InterPro" id="IPR025997">
    <property type="entry name" value="SBP_2_dom"/>
</dbReference>
<dbReference type="InterPro" id="IPR028082">
    <property type="entry name" value="Peripla_BP_I"/>
</dbReference>
<dbReference type="RefSeq" id="WP_215817708.1">
    <property type="nucleotide sequence ID" value="NZ_JAGSOY010000001.1"/>
</dbReference>
<dbReference type="Pfam" id="PF13407">
    <property type="entry name" value="Peripla_BP_4"/>
    <property type="match status" value="1"/>
</dbReference>
<accession>A0ABS5Z9I0</accession>
<keyword evidence="3 4" id="KW-0732">Signal</keyword>
<protein>
    <submittedName>
        <fullName evidence="6">Substrate-binding domain-containing protein</fullName>
    </submittedName>
</protein>
<dbReference type="EMBL" id="JAGSOY010000001">
    <property type="protein sequence ID" value="MBU2709542.1"/>
    <property type="molecule type" value="Genomic_DNA"/>
</dbReference>
<evidence type="ECO:0000256" key="2">
    <source>
        <dbReference type="ARBA" id="ARBA00007639"/>
    </source>
</evidence>
<sequence>MRTVNYLLLALLCLIGSLQAAPYNIGVIPKSTATKFWDEVQKGAKAAGEELDANIVWSGPRQENQSQAGYIKRMIKSELINAIVIAPSHHSKLQRVLLEVVNRNIKLVVIDSNINNVNYDSFIATDNYLAGTKAADFMAKFLGENANIAVIRFRKGNASTEARENGFINTIKNTAKVNIVFEDYLGPSTGSVYHEVIKLLNLRHDIDGFFTPSEATTEGLLRAFYKMDANKIPVIIGFDSNDFLEEGLRKNMLKGLVVQQPFQMGYLGVKTAIRLLNGEKVKKNIFLPIKIITASDLIQREQNLNSQ</sequence>
<feature type="domain" description="Periplasmic binding protein" evidence="5">
    <location>
        <begin position="25"/>
        <end position="280"/>
    </location>
</feature>
<reference evidence="6 7" key="1">
    <citation type="submission" date="2021-04" db="EMBL/GenBank/DDBJ databases">
        <authorList>
            <person name="Pira H."/>
            <person name="Risdian C."/>
            <person name="Wink J."/>
        </authorList>
    </citation>
    <scope>NUCLEOTIDE SEQUENCE [LARGE SCALE GENOMIC DNA]</scope>
    <source>
        <strain evidence="6 7">WH53</strain>
    </source>
</reference>
<proteinExistence type="inferred from homology"/>
<dbReference type="Gene3D" id="3.40.50.2300">
    <property type="match status" value="2"/>
</dbReference>
<keyword evidence="7" id="KW-1185">Reference proteome</keyword>
<organism evidence="6 7">
    <name type="scientific">Zooshikella harenae</name>
    <dbReference type="NCBI Taxonomy" id="2827238"/>
    <lineage>
        <taxon>Bacteria</taxon>
        <taxon>Pseudomonadati</taxon>
        <taxon>Pseudomonadota</taxon>
        <taxon>Gammaproteobacteria</taxon>
        <taxon>Oceanospirillales</taxon>
        <taxon>Zooshikellaceae</taxon>
        <taxon>Zooshikella</taxon>
    </lineage>
</organism>
<dbReference type="PANTHER" id="PTHR46847">
    <property type="entry name" value="D-ALLOSE-BINDING PERIPLASMIC PROTEIN-RELATED"/>
    <property type="match status" value="1"/>
</dbReference>
<dbReference type="PANTHER" id="PTHR46847:SF1">
    <property type="entry name" value="D-ALLOSE-BINDING PERIPLASMIC PROTEIN-RELATED"/>
    <property type="match status" value="1"/>
</dbReference>
<gene>
    <name evidence="6" type="ORF">KCG35_00560</name>
</gene>
<evidence type="ECO:0000313" key="7">
    <source>
        <dbReference type="Proteomes" id="UP000690515"/>
    </source>
</evidence>
<dbReference type="SUPFAM" id="SSF53822">
    <property type="entry name" value="Periplasmic binding protein-like I"/>
    <property type="match status" value="1"/>
</dbReference>
<comment type="caution">
    <text evidence="6">The sequence shown here is derived from an EMBL/GenBank/DDBJ whole genome shotgun (WGS) entry which is preliminary data.</text>
</comment>
<evidence type="ECO:0000259" key="5">
    <source>
        <dbReference type="Pfam" id="PF13407"/>
    </source>
</evidence>
<comment type="similarity">
    <text evidence="2">Belongs to the bacterial solute-binding protein 2 family.</text>
</comment>
<name>A0ABS5Z9I0_9GAMM</name>
<evidence type="ECO:0000256" key="3">
    <source>
        <dbReference type="ARBA" id="ARBA00022729"/>
    </source>
</evidence>
<feature type="signal peptide" evidence="4">
    <location>
        <begin position="1"/>
        <end position="20"/>
    </location>
</feature>
<feature type="chain" id="PRO_5045089400" evidence="4">
    <location>
        <begin position="21"/>
        <end position="307"/>
    </location>
</feature>
<evidence type="ECO:0000256" key="4">
    <source>
        <dbReference type="SAM" id="SignalP"/>
    </source>
</evidence>
<comment type="subcellular location">
    <subcellularLocation>
        <location evidence="1">Cell envelope</location>
    </subcellularLocation>
</comment>
<evidence type="ECO:0000256" key="1">
    <source>
        <dbReference type="ARBA" id="ARBA00004196"/>
    </source>
</evidence>
<dbReference type="Proteomes" id="UP000690515">
    <property type="component" value="Unassembled WGS sequence"/>
</dbReference>